<proteinExistence type="predicted"/>
<dbReference type="Proteomes" id="UP001218218">
    <property type="component" value="Unassembled WGS sequence"/>
</dbReference>
<evidence type="ECO:0000313" key="2">
    <source>
        <dbReference type="Proteomes" id="UP001218218"/>
    </source>
</evidence>
<name>A0AAD7ECU6_9AGAR</name>
<keyword evidence="2" id="KW-1185">Reference proteome</keyword>
<evidence type="ECO:0000313" key="1">
    <source>
        <dbReference type="EMBL" id="KAJ7312402.1"/>
    </source>
</evidence>
<accession>A0AAD7ECU6</accession>
<organism evidence="1 2">
    <name type="scientific">Mycena albidolilacea</name>
    <dbReference type="NCBI Taxonomy" id="1033008"/>
    <lineage>
        <taxon>Eukaryota</taxon>
        <taxon>Fungi</taxon>
        <taxon>Dikarya</taxon>
        <taxon>Basidiomycota</taxon>
        <taxon>Agaricomycotina</taxon>
        <taxon>Agaricomycetes</taxon>
        <taxon>Agaricomycetidae</taxon>
        <taxon>Agaricales</taxon>
        <taxon>Marasmiineae</taxon>
        <taxon>Mycenaceae</taxon>
        <taxon>Mycena</taxon>
    </lineage>
</organism>
<reference evidence="1" key="1">
    <citation type="submission" date="2023-03" db="EMBL/GenBank/DDBJ databases">
        <title>Massive genome expansion in bonnet fungi (Mycena s.s.) driven by repeated elements and novel gene families across ecological guilds.</title>
        <authorList>
            <consortium name="Lawrence Berkeley National Laboratory"/>
            <person name="Harder C.B."/>
            <person name="Miyauchi S."/>
            <person name="Viragh M."/>
            <person name="Kuo A."/>
            <person name="Thoen E."/>
            <person name="Andreopoulos B."/>
            <person name="Lu D."/>
            <person name="Skrede I."/>
            <person name="Drula E."/>
            <person name="Henrissat B."/>
            <person name="Morin E."/>
            <person name="Kohler A."/>
            <person name="Barry K."/>
            <person name="LaButti K."/>
            <person name="Morin E."/>
            <person name="Salamov A."/>
            <person name="Lipzen A."/>
            <person name="Mereny Z."/>
            <person name="Hegedus B."/>
            <person name="Baldrian P."/>
            <person name="Stursova M."/>
            <person name="Weitz H."/>
            <person name="Taylor A."/>
            <person name="Grigoriev I.V."/>
            <person name="Nagy L.G."/>
            <person name="Martin F."/>
            <person name="Kauserud H."/>
        </authorList>
    </citation>
    <scope>NUCLEOTIDE SEQUENCE</scope>
    <source>
        <strain evidence="1">CBHHK002</strain>
    </source>
</reference>
<protein>
    <submittedName>
        <fullName evidence="1">Uncharacterized protein</fullName>
    </submittedName>
</protein>
<dbReference type="AlphaFoldDB" id="A0AAD7ECU6"/>
<sequence length="344" mass="37721">MPCTDIKTSSHLDSVSSTMRFLLVPLLLGITRSLVRAWVRAEDLSPDHVSLASSESSTRVECANQIAFVALRLRLDEFGEFKYLENGTVLPAVQPTNQSAPDGYTDWGGSDIVYDYKAHDDGLGDPELWTVKAEERRAWTTEATPVDNNPDLSQPFVVPFRVTVAVPAVNYPPVFKAFSSIRSSRSVFRHSSSDLGYRYIAVVRFVDGHTEDVLAGHTTFVPSSQGAVQRAPLTQCTAFEDPDCKRDDTPASKKRAEDLERCLPESQRSAFIAEIQLEEGNIVHKGQPLKGRVTVHNIKAGSTVISGISVRVQTLLSDHWAQAVMGSRFAGSSSLGLEDQDGAR</sequence>
<dbReference type="EMBL" id="JARIHO010000072">
    <property type="protein sequence ID" value="KAJ7312402.1"/>
    <property type="molecule type" value="Genomic_DNA"/>
</dbReference>
<gene>
    <name evidence="1" type="ORF">DFH08DRAFT_1087614</name>
</gene>
<comment type="caution">
    <text evidence="1">The sequence shown here is derived from an EMBL/GenBank/DDBJ whole genome shotgun (WGS) entry which is preliminary data.</text>
</comment>